<gene>
    <name evidence="7" type="ORF">C9J01_21310</name>
</gene>
<dbReference type="Proteomes" id="UP000241346">
    <property type="component" value="Unassembled WGS sequence"/>
</dbReference>
<dbReference type="Gene3D" id="3.90.180.10">
    <property type="entry name" value="Medium-chain alcohol dehydrogenases, catalytic domain"/>
    <property type="match status" value="1"/>
</dbReference>
<dbReference type="PANTHER" id="PTHR42683">
    <property type="entry name" value="ALDEHYDE REDUCTASE"/>
    <property type="match status" value="1"/>
</dbReference>
<dbReference type="InterPro" id="IPR047109">
    <property type="entry name" value="CAD-like"/>
</dbReference>
<evidence type="ECO:0000256" key="1">
    <source>
        <dbReference type="ARBA" id="ARBA00001947"/>
    </source>
</evidence>
<keyword evidence="2 5" id="KW-0479">Metal-binding</keyword>
<dbReference type="SUPFAM" id="SSF50129">
    <property type="entry name" value="GroES-like"/>
    <property type="match status" value="1"/>
</dbReference>
<dbReference type="SMART" id="SM00829">
    <property type="entry name" value="PKS_ER"/>
    <property type="match status" value="1"/>
</dbReference>
<dbReference type="InterPro" id="IPR002328">
    <property type="entry name" value="ADH_Zn_CS"/>
</dbReference>
<evidence type="ECO:0000259" key="6">
    <source>
        <dbReference type="SMART" id="SM00829"/>
    </source>
</evidence>
<keyword evidence="3 5" id="KW-0862">Zinc</keyword>
<protein>
    <submittedName>
        <fullName evidence="7">Alcohol dehydrogenase</fullName>
    </submittedName>
</protein>
<dbReference type="RefSeq" id="WP_107300161.1">
    <property type="nucleotide sequence ID" value="NZ_PYMB01000016.1"/>
</dbReference>
<dbReference type="CDD" id="cd05283">
    <property type="entry name" value="CAD1"/>
    <property type="match status" value="1"/>
</dbReference>
<evidence type="ECO:0000256" key="2">
    <source>
        <dbReference type="ARBA" id="ARBA00022723"/>
    </source>
</evidence>
<dbReference type="InterPro" id="IPR036291">
    <property type="entry name" value="NAD(P)-bd_dom_sf"/>
</dbReference>
<evidence type="ECO:0000256" key="5">
    <source>
        <dbReference type="RuleBase" id="RU361277"/>
    </source>
</evidence>
<dbReference type="GO" id="GO:0008270">
    <property type="term" value="F:zinc ion binding"/>
    <property type="evidence" value="ECO:0007669"/>
    <property type="project" value="InterPro"/>
</dbReference>
<accession>A0A2T3N7T1</accession>
<comment type="similarity">
    <text evidence="5">Belongs to the zinc-containing alcohol dehydrogenase family.</text>
</comment>
<dbReference type="AlphaFoldDB" id="A0A2T3N7T1"/>
<sequence length="358" mass="38796">MADQIPAQIKSMAAMQAKEHVQAYEYPPKPLAKLDADVRVTYTGVCATDQHMIDNDWGLSRFPLVPGHEVVGHVIAVGSGVTELKVGDVVGLGAQCQACGECENCLDGIDNLCPERKFTYFENTVDETGEHIHHGGFSSYLRTDSRYLFKIPDGYGEQYVGPLMCGGLTVAAPLYEYAGNSWDLKGKRVGIVGIGGLGHMAIQFAAKMGADTYAISRGTSKKAFCEQLGATGFIDSSDPDSMAANAGKLHYLLFCVSGGNIDLNNYVGLMRPYGTLHFVGVPDQVDNFTLMPFMFGRLTLSSSPIGSSQQMRAMLDFAAANDIKPIIEEFTHSTANDAIQKLRDGTIRFRAVLKNDLI</sequence>
<comment type="caution">
    <text evidence="7">The sequence shown here is derived from an EMBL/GenBank/DDBJ whole genome shotgun (WGS) entry which is preliminary data.</text>
</comment>
<dbReference type="GO" id="GO:0008106">
    <property type="term" value="F:alcohol dehydrogenase (NADP+) activity"/>
    <property type="evidence" value="ECO:0007669"/>
    <property type="project" value="UniProtKB-ARBA"/>
</dbReference>
<comment type="cofactor">
    <cofactor evidence="1 5">
        <name>Zn(2+)</name>
        <dbReference type="ChEBI" id="CHEBI:29105"/>
    </cofactor>
</comment>
<dbReference type="PROSITE" id="PS00059">
    <property type="entry name" value="ADH_ZINC"/>
    <property type="match status" value="1"/>
</dbReference>
<dbReference type="Pfam" id="PF08240">
    <property type="entry name" value="ADH_N"/>
    <property type="match status" value="1"/>
</dbReference>
<dbReference type="FunFam" id="3.40.50.720:FF:000022">
    <property type="entry name" value="Cinnamyl alcohol dehydrogenase"/>
    <property type="match status" value="1"/>
</dbReference>
<evidence type="ECO:0000313" key="7">
    <source>
        <dbReference type="EMBL" id="PSW09169.1"/>
    </source>
</evidence>
<dbReference type="OrthoDB" id="9771084at2"/>
<evidence type="ECO:0000256" key="4">
    <source>
        <dbReference type="ARBA" id="ARBA00023002"/>
    </source>
</evidence>
<feature type="domain" description="Enoyl reductase (ER)" evidence="6">
    <location>
        <begin position="19"/>
        <end position="353"/>
    </location>
</feature>
<name>A0A2T3N7T1_9GAMM</name>
<dbReference type="Pfam" id="PF00107">
    <property type="entry name" value="ADH_zinc_N"/>
    <property type="match status" value="1"/>
</dbReference>
<dbReference type="EMBL" id="PYMB01000016">
    <property type="protein sequence ID" value="PSW09169.1"/>
    <property type="molecule type" value="Genomic_DNA"/>
</dbReference>
<dbReference type="Gene3D" id="3.40.50.720">
    <property type="entry name" value="NAD(P)-binding Rossmann-like Domain"/>
    <property type="match status" value="1"/>
</dbReference>
<dbReference type="InterPro" id="IPR020843">
    <property type="entry name" value="ER"/>
</dbReference>
<dbReference type="InterPro" id="IPR013149">
    <property type="entry name" value="ADH-like_C"/>
</dbReference>
<dbReference type="InterPro" id="IPR011032">
    <property type="entry name" value="GroES-like_sf"/>
</dbReference>
<evidence type="ECO:0000313" key="8">
    <source>
        <dbReference type="Proteomes" id="UP000241346"/>
    </source>
</evidence>
<keyword evidence="4" id="KW-0560">Oxidoreductase</keyword>
<evidence type="ECO:0000256" key="3">
    <source>
        <dbReference type="ARBA" id="ARBA00022833"/>
    </source>
</evidence>
<dbReference type="InterPro" id="IPR013154">
    <property type="entry name" value="ADH-like_N"/>
</dbReference>
<organism evidence="7 8">
    <name type="scientific">Photobacterium rosenbergii</name>
    <dbReference type="NCBI Taxonomy" id="294936"/>
    <lineage>
        <taxon>Bacteria</taxon>
        <taxon>Pseudomonadati</taxon>
        <taxon>Pseudomonadota</taxon>
        <taxon>Gammaproteobacteria</taxon>
        <taxon>Vibrionales</taxon>
        <taxon>Vibrionaceae</taxon>
        <taxon>Photobacterium</taxon>
    </lineage>
</organism>
<dbReference type="SUPFAM" id="SSF51735">
    <property type="entry name" value="NAD(P)-binding Rossmann-fold domains"/>
    <property type="match status" value="1"/>
</dbReference>
<proteinExistence type="inferred from homology"/>
<reference evidence="7 8" key="1">
    <citation type="submission" date="2018-03" db="EMBL/GenBank/DDBJ databases">
        <title>Whole genome sequencing of Histamine producing bacteria.</title>
        <authorList>
            <person name="Butler K."/>
        </authorList>
    </citation>
    <scope>NUCLEOTIDE SEQUENCE [LARGE SCALE GENOMIC DNA]</scope>
    <source>
        <strain evidence="7 8">DSM 19138</strain>
    </source>
</reference>